<name>A0A5N4WKN5_9GAMM</name>
<proteinExistence type="predicted"/>
<reference evidence="1 2" key="1">
    <citation type="submission" date="2019-09" db="EMBL/GenBank/DDBJ databases">
        <title>Draft genome sequence of Acinetobacter tandoii W4-4-4 isolated from environmental water sample.</title>
        <authorList>
            <person name="Wee S.K."/>
            <person name="Yan B."/>
            <person name="Mustaffa S.B."/>
            <person name="Yap E.P.H."/>
        </authorList>
    </citation>
    <scope>NUCLEOTIDE SEQUENCE [LARGE SCALE GENOMIC DNA]</scope>
    <source>
        <strain evidence="1 2">W4-4-4</strain>
    </source>
</reference>
<dbReference type="AlphaFoldDB" id="A0A5N4WKN5"/>
<sequence length="124" mass="14787">MAEYNFYLSKYNQGLSFIFTDESFYLNQSDKHITGENIYLTTIFCYNEGVEGFSQYKRGLPFEINFLMKQNQLEKNLGEPLFTKSDENLIVQSQKWQIKEYPFTLYVSYTNQEVIRYVSLSIPY</sequence>
<evidence type="ECO:0000313" key="2">
    <source>
        <dbReference type="Proteomes" id="UP000325788"/>
    </source>
</evidence>
<organism evidence="1 2">
    <name type="scientific">Acinetobacter tandoii</name>
    <dbReference type="NCBI Taxonomy" id="202954"/>
    <lineage>
        <taxon>Bacteria</taxon>
        <taxon>Pseudomonadati</taxon>
        <taxon>Pseudomonadota</taxon>
        <taxon>Gammaproteobacteria</taxon>
        <taxon>Moraxellales</taxon>
        <taxon>Moraxellaceae</taxon>
        <taxon>Acinetobacter</taxon>
    </lineage>
</organism>
<comment type="caution">
    <text evidence="1">The sequence shown here is derived from an EMBL/GenBank/DDBJ whole genome shotgun (WGS) entry which is preliminary data.</text>
</comment>
<evidence type="ECO:0000313" key="1">
    <source>
        <dbReference type="EMBL" id="KAB1857814.1"/>
    </source>
</evidence>
<gene>
    <name evidence="1" type="ORF">F4W09_03465</name>
</gene>
<dbReference type="Proteomes" id="UP000325788">
    <property type="component" value="Unassembled WGS sequence"/>
</dbReference>
<dbReference type="RefSeq" id="WP_151504032.1">
    <property type="nucleotide sequence ID" value="NZ_VXLD01000002.1"/>
</dbReference>
<protein>
    <submittedName>
        <fullName evidence="1">Uncharacterized protein</fullName>
    </submittedName>
</protein>
<dbReference type="EMBL" id="VXLD01000002">
    <property type="protein sequence ID" value="KAB1857814.1"/>
    <property type="molecule type" value="Genomic_DNA"/>
</dbReference>
<accession>A0A5N4WKN5</accession>